<reference evidence="2 3" key="1">
    <citation type="submission" date="2015-07" db="EMBL/GenBank/DDBJ databases">
        <title>Genome sequence of Leptolinea tardivitalis DSM 16556.</title>
        <authorList>
            <person name="Hemp J."/>
            <person name="Ward L.M."/>
            <person name="Pace L.A."/>
            <person name="Fischer W.W."/>
        </authorList>
    </citation>
    <scope>NUCLEOTIDE SEQUENCE [LARGE SCALE GENOMIC DNA]</scope>
    <source>
        <strain evidence="2 3">YMTK-2</strain>
    </source>
</reference>
<dbReference type="STRING" id="229920.ADM99_08590"/>
<evidence type="ECO:0000256" key="1">
    <source>
        <dbReference type="SAM" id="Phobius"/>
    </source>
</evidence>
<keyword evidence="3" id="KW-1185">Reference proteome</keyword>
<evidence type="ECO:0000313" key="2">
    <source>
        <dbReference type="EMBL" id="KPL71543.1"/>
    </source>
</evidence>
<feature type="transmembrane region" description="Helical" evidence="1">
    <location>
        <begin position="391"/>
        <end position="411"/>
    </location>
</feature>
<feature type="transmembrane region" description="Helical" evidence="1">
    <location>
        <begin position="323"/>
        <end position="340"/>
    </location>
</feature>
<keyword evidence="1" id="KW-1133">Transmembrane helix</keyword>
<dbReference type="AlphaFoldDB" id="A0A0P6XAC1"/>
<feature type="transmembrane region" description="Helical" evidence="1">
    <location>
        <begin position="239"/>
        <end position="258"/>
    </location>
</feature>
<feature type="transmembrane region" description="Helical" evidence="1">
    <location>
        <begin position="164"/>
        <end position="183"/>
    </location>
</feature>
<dbReference type="OrthoDB" id="148359at2"/>
<accession>A0A0P6XAC1</accession>
<evidence type="ECO:0008006" key="4">
    <source>
        <dbReference type="Google" id="ProtNLM"/>
    </source>
</evidence>
<name>A0A0P6XAC1_9CHLR</name>
<proteinExistence type="predicted"/>
<gene>
    <name evidence="2" type="ORF">ADM99_08590</name>
</gene>
<feature type="transmembrane region" description="Helical" evidence="1">
    <location>
        <begin position="361"/>
        <end position="379"/>
    </location>
</feature>
<feature type="transmembrane region" description="Helical" evidence="1">
    <location>
        <begin position="190"/>
        <end position="209"/>
    </location>
</feature>
<sequence length="703" mass="79754">MAFYRLIRMDGTVYGYNERKSFLTGSCMNFLRKITRHPLAFPVFLLATMLIAYGYQINRMGFYWDDWPTVYLASLKNSHNFWRFFAYDRPLSAWLYVLLTPLIGINPTAWQFFAIIARWAGCLGFWIFFKQLWPDRKLEAGFATLLLAIYPGFSQQPISLTYSLFWVLYALFLWSLVASLAAIKNPKHRIWLTILALLASLIETMSMEYVIGLELLRPVFFLLLMIQMGIHWKEAIKKALLKWTPYVGVLCVFVYYRFVYYPQIHTDPEANAPLLLREILVHPLPGLTHLFQNMAQDLSQALVFAWSKSIVPAEIDFTHTTTLFAYAIGLVMAILAVMFMKQHAVAGRDVSDTDHFPLQSVLLGFIAVIMGGLPVWSTNRQIILGMWSDRFSLGLMFGIAILLAGLAGWFSQNPFRRAVFLSVFLALGTAFQVQNTAKYKLNWDAQKDYYNQIVWRIPDVKEGTAILGNKVPTGLSAEYSAGFGLNVIYANGENSDLPIWFFSAISDRGGSIPDYVEGIPLKFELRDIKFDSTTSKGLAVYYKYGESCLRVMTSQDKTYPNLDDSESELLSISHPDQIITEAASKSLPSELFGSEASHGWCYYFQKADLARQSGQWQKVLDLHHAAVNSGLGPKNGTEYAPIIEALGHSGSWEEARKLTNRAVELTGNAKPYFCQIWDSLKTLDGSQTVYETVIHDLDCGEIR</sequence>
<feature type="transmembrane region" description="Helical" evidence="1">
    <location>
        <begin position="39"/>
        <end position="57"/>
    </location>
</feature>
<evidence type="ECO:0000313" key="3">
    <source>
        <dbReference type="Proteomes" id="UP000050430"/>
    </source>
</evidence>
<keyword evidence="1" id="KW-0472">Membrane</keyword>
<dbReference type="Proteomes" id="UP000050430">
    <property type="component" value="Unassembled WGS sequence"/>
</dbReference>
<organism evidence="2 3">
    <name type="scientific">Leptolinea tardivitalis</name>
    <dbReference type="NCBI Taxonomy" id="229920"/>
    <lineage>
        <taxon>Bacteria</taxon>
        <taxon>Bacillati</taxon>
        <taxon>Chloroflexota</taxon>
        <taxon>Anaerolineae</taxon>
        <taxon>Anaerolineales</taxon>
        <taxon>Anaerolineaceae</taxon>
        <taxon>Leptolinea</taxon>
    </lineage>
</organism>
<dbReference type="RefSeq" id="WP_062420111.1">
    <property type="nucleotide sequence ID" value="NZ_BBYA01000001.1"/>
</dbReference>
<keyword evidence="1" id="KW-0812">Transmembrane</keyword>
<comment type="caution">
    <text evidence="2">The sequence shown here is derived from an EMBL/GenBank/DDBJ whole genome shotgun (WGS) entry which is preliminary data.</text>
</comment>
<feature type="transmembrane region" description="Helical" evidence="1">
    <location>
        <begin position="140"/>
        <end position="158"/>
    </location>
</feature>
<protein>
    <recommendedName>
        <fullName evidence="4">Glycosyltransferase RgtA/B/C/D-like domain-containing protein</fullName>
    </recommendedName>
</protein>
<dbReference type="EMBL" id="LGCK01000010">
    <property type="protein sequence ID" value="KPL71543.1"/>
    <property type="molecule type" value="Genomic_DNA"/>
</dbReference>